<evidence type="ECO:0000256" key="3">
    <source>
        <dbReference type="ARBA" id="ARBA00022801"/>
    </source>
</evidence>
<accession>A0A0F7TVU3</accession>
<evidence type="ECO:0000256" key="1">
    <source>
        <dbReference type="ARBA" id="ARBA00022487"/>
    </source>
</evidence>
<dbReference type="GO" id="GO:0052689">
    <property type="term" value="F:carboxylic ester hydrolase activity"/>
    <property type="evidence" value="ECO:0007669"/>
    <property type="project" value="UniProtKB-KW"/>
</dbReference>
<dbReference type="EMBL" id="CDHK01000009">
    <property type="protein sequence ID" value="CEJ60863.1"/>
    <property type="molecule type" value="Genomic_DNA"/>
</dbReference>
<evidence type="ECO:0000313" key="7">
    <source>
        <dbReference type="Proteomes" id="UP000042958"/>
    </source>
</evidence>
<evidence type="ECO:0000256" key="5">
    <source>
        <dbReference type="RuleBase" id="RU361238"/>
    </source>
</evidence>
<evidence type="ECO:0000256" key="2">
    <source>
        <dbReference type="ARBA" id="ARBA00022729"/>
    </source>
</evidence>
<dbReference type="OrthoDB" id="3039123at2759"/>
<organism evidence="6 7">
    <name type="scientific">Penicillium brasilianum</name>
    <dbReference type="NCBI Taxonomy" id="104259"/>
    <lineage>
        <taxon>Eukaryota</taxon>
        <taxon>Fungi</taxon>
        <taxon>Dikarya</taxon>
        <taxon>Ascomycota</taxon>
        <taxon>Pezizomycotina</taxon>
        <taxon>Eurotiomycetes</taxon>
        <taxon>Eurotiomycetidae</taxon>
        <taxon>Eurotiales</taxon>
        <taxon>Aspergillaceae</taxon>
        <taxon>Penicillium</taxon>
    </lineage>
</organism>
<keyword evidence="3 5" id="KW-0378">Hydrolase</keyword>
<dbReference type="PANTHER" id="PTHR33938">
    <property type="entry name" value="FERULOYL ESTERASE B-RELATED"/>
    <property type="match status" value="1"/>
</dbReference>
<comment type="similarity">
    <text evidence="5">Belongs to the tannase family.</text>
</comment>
<keyword evidence="2" id="KW-0732">Signal</keyword>
<protein>
    <recommendedName>
        <fullName evidence="5">Carboxylic ester hydrolase</fullName>
        <ecNumber evidence="5">3.1.1.-</ecNumber>
    </recommendedName>
</protein>
<keyword evidence="7" id="KW-1185">Reference proteome</keyword>
<gene>
    <name evidence="6" type="ORF">PMG11_09419</name>
</gene>
<proteinExistence type="inferred from homology"/>
<dbReference type="Pfam" id="PF07519">
    <property type="entry name" value="Tannase"/>
    <property type="match status" value="1"/>
</dbReference>
<evidence type="ECO:0000256" key="4">
    <source>
        <dbReference type="ARBA" id="ARBA00023157"/>
    </source>
</evidence>
<reference evidence="7" key="1">
    <citation type="journal article" date="2015" name="Genome Announc.">
        <title>Draft genome sequence of the fungus Penicillium brasilianum MG11.</title>
        <authorList>
            <person name="Horn F."/>
            <person name="Linde J."/>
            <person name="Mattern D.J."/>
            <person name="Walther G."/>
            <person name="Guthke R."/>
            <person name="Brakhage A.A."/>
            <person name="Valiante V."/>
        </authorList>
    </citation>
    <scope>NUCLEOTIDE SEQUENCE [LARGE SCALE GENOMIC DNA]</scope>
    <source>
        <strain evidence="7">MG11</strain>
    </source>
</reference>
<dbReference type="PANTHER" id="PTHR33938:SF8">
    <property type="entry name" value="CARBOXYLIC ESTER HYDROLASE"/>
    <property type="match status" value="1"/>
</dbReference>
<keyword evidence="1" id="KW-0719">Serine esterase</keyword>
<evidence type="ECO:0000313" key="6">
    <source>
        <dbReference type="EMBL" id="CEJ60863.1"/>
    </source>
</evidence>
<name>A0A0F7TVU3_PENBI</name>
<keyword evidence="4" id="KW-1015">Disulfide bond</keyword>
<dbReference type="AlphaFoldDB" id="A0A0F7TVU3"/>
<dbReference type="STRING" id="104259.A0A0F7TVU3"/>
<dbReference type="Proteomes" id="UP000042958">
    <property type="component" value="Unassembled WGS sequence"/>
</dbReference>
<sequence length="153" mass="16449">MTYQDFQTAFDLSVEKFPAQFGTLQPDLHEFRRGGGKLLTWHGLADQYIAHAGTVRYWNASEASMSGAEQVNAFYRLFLAPGAAHCGGGSGPVPVNPLAALSAWVENDTAPETLFASTTNTAGQNVTRDLCPYPAKLVYSGGDANQASNFICR</sequence>
<dbReference type="InterPro" id="IPR011118">
    <property type="entry name" value="Tannase/feruloyl_esterase"/>
</dbReference>
<dbReference type="EC" id="3.1.1.-" evidence="5"/>